<evidence type="ECO:0000313" key="3">
    <source>
        <dbReference type="Proteomes" id="UP001222800"/>
    </source>
</evidence>
<dbReference type="SUPFAM" id="SSF52540">
    <property type="entry name" value="P-loop containing nucleoside triphosphate hydrolases"/>
    <property type="match status" value="1"/>
</dbReference>
<organism evidence="2 3">
    <name type="scientific">Tepidibacter hydrothermalis</name>
    <dbReference type="NCBI Taxonomy" id="3036126"/>
    <lineage>
        <taxon>Bacteria</taxon>
        <taxon>Bacillati</taxon>
        <taxon>Bacillota</taxon>
        <taxon>Clostridia</taxon>
        <taxon>Peptostreptococcales</taxon>
        <taxon>Peptostreptococcaceae</taxon>
        <taxon>Tepidibacter</taxon>
    </lineage>
</organism>
<feature type="domain" description="Molybdopterin-guanine dinucleotide biosynthesis protein B (MobB)" evidence="1">
    <location>
        <begin position="4"/>
        <end position="133"/>
    </location>
</feature>
<dbReference type="Pfam" id="PF03205">
    <property type="entry name" value="MobB"/>
    <property type="match status" value="1"/>
</dbReference>
<accession>A0ABY8EGC1</accession>
<dbReference type="InterPro" id="IPR052539">
    <property type="entry name" value="MGD_biosynthesis_adapter"/>
</dbReference>
<dbReference type="EMBL" id="CP120733">
    <property type="protein sequence ID" value="WFD10624.1"/>
    <property type="molecule type" value="Genomic_DNA"/>
</dbReference>
<dbReference type="Proteomes" id="UP001222800">
    <property type="component" value="Chromosome"/>
</dbReference>
<reference evidence="2 3" key="1">
    <citation type="submission" date="2023-03" db="EMBL/GenBank/DDBJ databases">
        <title>Complete genome sequence of Tepidibacter sp. SWIR-1, isolated from a deep-sea hydrothermal vent.</title>
        <authorList>
            <person name="Li X."/>
        </authorList>
    </citation>
    <scope>NUCLEOTIDE SEQUENCE [LARGE SCALE GENOMIC DNA]</scope>
    <source>
        <strain evidence="2 3">SWIR-1</strain>
    </source>
</reference>
<gene>
    <name evidence="2" type="primary">mobB</name>
    <name evidence="2" type="ORF">P4S50_00700</name>
</gene>
<dbReference type="RefSeq" id="WP_277732591.1">
    <property type="nucleotide sequence ID" value="NZ_CP120733.1"/>
</dbReference>
<dbReference type="PANTHER" id="PTHR40072:SF1">
    <property type="entry name" value="MOLYBDOPTERIN-GUANINE DINUCLEOTIDE BIOSYNTHESIS ADAPTER PROTEIN"/>
    <property type="match status" value="1"/>
</dbReference>
<protein>
    <submittedName>
        <fullName evidence="2">Molybdopterin-guanine dinucleotide biosynthesis protein B</fullName>
    </submittedName>
</protein>
<dbReference type="CDD" id="cd03116">
    <property type="entry name" value="MobB"/>
    <property type="match status" value="1"/>
</dbReference>
<sequence length="168" mass="18703">MTPIVCVVGKSNVGKTTLVVKIITELKRRNYKVSTIKHDVHGFDIDKPGKDTWKHAQAGADSVMISSPNKIAMIKKVEEEWNLDKLMELNNDSDIIVAEGFKTSDKPKIEVIRSEKYTQSICKKEDLIAIASDINHNVEGVAVVDLNDAAGLVDIIEEKILNTRKCDE</sequence>
<dbReference type="InterPro" id="IPR027417">
    <property type="entry name" value="P-loop_NTPase"/>
</dbReference>
<name>A0ABY8EGC1_9FIRM</name>
<dbReference type="InterPro" id="IPR004435">
    <property type="entry name" value="MobB_dom"/>
</dbReference>
<dbReference type="NCBIfam" id="TIGR00176">
    <property type="entry name" value="mobB"/>
    <property type="match status" value="1"/>
</dbReference>
<dbReference type="Gene3D" id="3.40.50.300">
    <property type="entry name" value="P-loop containing nucleotide triphosphate hydrolases"/>
    <property type="match status" value="1"/>
</dbReference>
<dbReference type="PANTHER" id="PTHR40072">
    <property type="entry name" value="MOLYBDOPTERIN-GUANINE DINUCLEOTIDE BIOSYNTHESIS ADAPTER PROTEIN-RELATED"/>
    <property type="match status" value="1"/>
</dbReference>
<keyword evidence="3" id="KW-1185">Reference proteome</keyword>
<evidence type="ECO:0000313" key="2">
    <source>
        <dbReference type="EMBL" id="WFD10624.1"/>
    </source>
</evidence>
<proteinExistence type="predicted"/>
<evidence type="ECO:0000259" key="1">
    <source>
        <dbReference type="Pfam" id="PF03205"/>
    </source>
</evidence>